<dbReference type="Proteomes" id="UP001596317">
    <property type="component" value="Unassembled WGS sequence"/>
</dbReference>
<dbReference type="InterPro" id="IPR011009">
    <property type="entry name" value="Kinase-like_dom_sf"/>
</dbReference>
<comment type="caution">
    <text evidence="1">The sequence shown here is derived from an EMBL/GenBank/DDBJ whole genome shotgun (WGS) entry which is preliminary data.</text>
</comment>
<dbReference type="SUPFAM" id="SSF56112">
    <property type="entry name" value="Protein kinase-like (PK-like)"/>
    <property type="match status" value="1"/>
</dbReference>
<evidence type="ECO:0000313" key="1">
    <source>
        <dbReference type="EMBL" id="MFC6660151.1"/>
    </source>
</evidence>
<reference evidence="2" key="1">
    <citation type="journal article" date="2019" name="Int. J. Syst. Evol. Microbiol.">
        <title>The Global Catalogue of Microorganisms (GCM) 10K type strain sequencing project: providing services to taxonomists for standard genome sequencing and annotation.</title>
        <authorList>
            <consortium name="The Broad Institute Genomics Platform"/>
            <consortium name="The Broad Institute Genome Sequencing Center for Infectious Disease"/>
            <person name="Wu L."/>
            <person name="Ma J."/>
        </authorList>
    </citation>
    <scope>NUCLEOTIDE SEQUENCE [LARGE SCALE GENOMIC DNA]</scope>
    <source>
        <strain evidence="2">CCUG 63830</strain>
    </source>
</reference>
<organism evidence="1 2">
    <name type="scientific">Deinococcus multiflagellatus</name>
    <dbReference type="NCBI Taxonomy" id="1656887"/>
    <lineage>
        <taxon>Bacteria</taxon>
        <taxon>Thermotogati</taxon>
        <taxon>Deinococcota</taxon>
        <taxon>Deinococci</taxon>
        <taxon>Deinococcales</taxon>
        <taxon>Deinococcaceae</taxon>
        <taxon>Deinococcus</taxon>
    </lineage>
</organism>
<dbReference type="RefSeq" id="WP_224607824.1">
    <property type="nucleotide sequence ID" value="NZ_JAIQXV010000007.1"/>
</dbReference>
<proteinExistence type="predicted"/>
<sequence>MTLHPHLRRWTLEPDGEPFSTHSSDLWPVRWQGRPAMLKVARGAEEERGHGLMVWLAGMGAAQVYRHEGAALLLERIEGEHALSAVVQAGHDDEASRLLCAVAGQVHAPRAAPWPDLLPLPQWFRALALAQDHGELFAHCWAVAQALLATPQDVRPLHGDLHHGNVLHSAARGWLVIDPKGLLGERGFDFANLLCNPSLDIARQPGRLERQAGVIAAAAGLDRARLLAWVAAYAGLSAAWHSEDGQTEEARHTLEIAQQALALSSET</sequence>
<accession>A0ABW1ZH28</accession>
<evidence type="ECO:0000313" key="2">
    <source>
        <dbReference type="Proteomes" id="UP001596317"/>
    </source>
</evidence>
<dbReference type="EMBL" id="JBHSWB010000001">
    <property type="protein sequence ID" value="MFC6660151.1"/>
    <property type="molecule type" value="Genomic_DNA"/>
</dbReference>
<dbReference type="Pfam" id="PF04655">
    <property type="entry name" value="APH_6_hur"/>
    <property type="match status" value="1"/>
</dbReference>
<keyword evidence="2" id="KW-1185">Reference proteome</keyword>
<name>A0ABW1ZH28_9DEIO</name>
<dbReference type="Gene3D" id="3.90.1200.10">
    <property type="match status" value="1"/>
</dbReference>
<gene>
    <name evidence="1" type="ORF">ACFP90_07100</name>
</gene>
<protein>
    <submittedName>
        <fullName evidence="1">Aminoglycoside phosphotransferase family protein</fullName>
    </submittedName>
</protein>
<dbReference type="InterPro" id="IPR006748">
    <property type="entry name" value="NH2Glyco/OHUrea_AB-resist_kin"/>
</dbReference>